<feature type="non-terminal residue" evidence="2">
    <location>
        <position position="38"/>
    </location>
</feature>
<proteinExistence type="predicted"/>
<protein>
    <recommendedName>
        <fullName evidence="1">Glycosyltransferase 2-like domain-containing protein</fullName>
    </recommendedName>
</protein>
<dbReference type="SUPFAM" id="SSF53448">
    <property type="entry name" value="Nucleotide-diphospho-sugar transferases"/>
    <property type="match status" value="1"/>
</dbReference>
<dbReference type="Gene3D" id="3.90.550.10">
    <property type="entry name" value="Spore Coat Polysaccharide Biosynthesis Protein SpsA, Chain A"/>
    <property type="match status" value="1"/>
</dbReference>
<accession>X0YCU3</accession>
<dbReference type="InterPro" id="IPR001173">
    <property type="entry name" value="Glyco_trans_2-like"/>
</dbReference>
<dbReference type="InterPro" id="IPR029044">
    <property type="entry name" value="Nucleotide-diphossugar_trans"/>
</dbReference>
<comment type="caution">
    <text evidence="2">The sequence shown here is derived from an EMBL/GenBank/DDBJ whole genome shotgun (WGS) entry which is preliminary data.</text>
</comment>
<dbReference type="EMBL" id="BARS01059588">
    <property type="protein sequence ID" value="GAG46503.1"/>
    <property type="molecule type" value="Genomic_DNA"/>
</dbReference>
<gene>
    <name evidence="2" type="ORF">S01H1_86208</name>
</gene>
<evidence type="ECO:0000313" key="2">
    <source>
        <dbReference type="EMBL" id="GAG46503.1"/>
    </source>
</evidence>
<feature type="non-terminal residue" evidence="2">
    <location>
        <position position="1"/>
    </location>
</feature>
<dbReference type="Pfam" id="PF00535">
    <property type="entry name" value="Glycos_transf_2"/>
    <property type="match status" value="1"/>
</dbReference>
<feature type="domain" description="Glycosyltransferase 2-like" evidence="1">
    <location>
        <begin position="1"/>
        <end position="38"/>
    </location>
</feature>
<name>X0YCU3_9ZZZZ</name>
<evidence type="ECO:0000259" key="1">
    <source>
        <dbReference type="Pfam" id="PF00535"/>
    </source>
</evidence>
<organism evidence="2">
    <name type="scientific">marine sediment metagenome</name>
    <dbReference type="NCBI Taxonomy" id="412755"/>
    <lineage>
        <taxon>unclassified sequences</taxon>
        <taxon>metagenomes</taxon>
        <taxon>ecological metagenomes</taxon>
    </lineage>
</organism>
<reference evidence="2" key="1">
    <citation type="journal article" date="2014" name="Front. Microbiol.">
        <title>High frequency of phylogenetically diverse reductive dehalogenase-homologous genes in deep subseafloor sedimentary metagenomes.</title>
        <authorList>
            <person name="Kawai M."/>
            <person name="Futagami T."/>
            <person name="Toyoda A."/>
            <person name="Takaki Y."/>
            <person name="Nishi S."/>
            <person name="Hori S."/>
            <person name="Arai W."/>
            <person name="Tsubouchi T."/>
            <person name="Morono Y."/>
            <person name="Uchiyama I."/>
            <person name="Ito T."/>
            <person name="Fujiyama A."/>
            <person name="Inagaki F."/>
            <person name="Takami H."/>
        </authorList>
    </citation>
    <scope>NUCLEOTIDE SEQUENCE</scope>
    <source>
        <strain evidence="2">Expedition CK06-06</strain>
    </source>
</reference>
<sequence length="38" mass="4152">VVIPAFNEENAVGKVIDEIPKDLVSEIIVINNNSNDQT</sequence>
<dbReference type="AlphaFoldDB" id="X0YCU3"/>